<feature type="signal peptide" evidence="1">
    <location>
        <begin position="1"/>
        <end position="25"/>
    </location>
</feature>
<dbReference type="GeneID" id="106759040"/>
<name>A0A1S3TUT4_VIGRR</name>
<dbReference type="OrthoDB" id="1432762at2759"/>
<proteinExistence type="predicted"/>
<dbReference type="AlphaFoldDB" id="A0A1S3TUT4"/>
<dbReference type="Proteomes" id="UP000087766">
    <property type="component" value="Chromosome 4"/>
</dbReference>
<organism evidence="2 3">
    <name type="scientific">Vigna radiata var. radiata</name>
    <name type="common">Mung bean</name>
    <name type="synonym">Phaseolus aureus</name>
    <dbReference type="NCBI Taxonomy" id="3916"/>
    <lineage>
        <taxon>Eukaryota</taxon>
        <taxon>Viridiplantae</taxon>
        <taxon>Streptophyta</taxon>
        <taxon>Embryophyta</taxon>
        <taxon>Tracheophyta</taxon>
        <taxon>Spermatophyta</taxon>
        <taxon>Magnoliopsida</taxon>
        <taxon>eudicotyledons</taxon>
        <taxon>Gunneridae</taxon>
        <taxon>Pentapetalae</taxon>
        <taxon>rosids</taxon>
        <taxon>fabids</taxon>
        <taxon>Fabales</taxon>
        <taxon>Fabaceae</taxon>
        <taxon>Papilionoideae</taxon>
        <taxon>50 kb inversion clade</taxon>
        <taxon>NPAAA clade</taxon>
        <taxon>indigoferoid/millettioid clade</taxon>
        <taxon>Phaseoleae</taxon>
        <taxon>Vigna</taxon>
    </lineage>
</organism>
<reference evidence="3" key="2">
    <citation type="submission" date="2025-08" db="UniProtKB">
        <authorList>
            <consortium name="RefSeq"/>
        </authorList>
    </citation>
    <scope>IDENTIFICATION</scope>
    <source>
        <tissue evidence="3">Leaf</tissue>
    </source>
</reference>
<dbReference type="RefSeq" id="XP_014497538.1">
    <property type="nucleotide sequence ID" value="XM_014642052.1"/>
</dbReference>
<sequence>MDMKKRASTILLLMWVMVIYHCVAAVSGMSKSNVTTSLCDGSVEDCLNAIHLDSQLPTISSSHFRRILAQNDKQVTDNLQTSDQATKCRDINKFYRKCGANTNPGLDKICAHEQFNRNCPNINPQSQ</sequence>
<keyword evidence="2" id="KW-1185">Reference proteome</keyword>
<evidence type="ECO:0000313" key="2">
    <source>
        <dbReference type="Proteomes" id="UP000087766"/>
    </source>
</evidence>
<protein>
    <submittedName>
        <fullName evidence="3">Uncharacterized protein LOC106759040</fullName>
    </submittedName>
</protein>
<accession>A0A1S3TUT4</accession>
<keyword evidence="1" id="KW-0732">Signal</keyword>
<reference evidence="2" key="1">
    <citation type="journal article" date="2014" name="Nat. Commun.">
        <title>Genome sequence of mungbean and insights into evolution within Vigna species.</title>
        <authorList>
            <person name="Kang Y.J."/>
            <person name="Kim S.K."/>
            <person name="Kim M.Y."/>
            <person name="Lestari P."/>
            <person name="Kim K.H."/>
            <person name="Ha B.K."/>
            <person name="Jun T.H."/>
            <person name="Hwang W.J."/>
            <person name="Lee T."/>
            <person name="Lee J."/>
            <person name="Shim S."/>
            <person name="Yoon M.Y."/>
            <person name="Jang Y.E."/>
            <person name="Han K.S."/>
            <person name="Taeprayoon P."/>
            <person name="Yoon N."/>
            <person name="Somta P."/>
            <person name="Tanya P."/>
            <person name="Kim K.S."/>
            <person name="Gwag J.G."/>
            <person name="Moon J.K."/>
            <person name="Lee Y.H."/>
            <person name="Park B.S."/>
            <person name="Bombarely A."/>
            <person name="Doyle J.J."/>
            <person name="Jackson S.A."/>
            <person name="Schafleitner R."/>
            <person name="Srinives P."/>
            <person name="Varshney R.K."/>
            <person name="Lee S.H."/>
        </authorList>
    </citation>
    <scope>NUCLEOTIDE SEQUENCE [LARGE SCALE GENOMIC DNA]</scope>
    <source>
        <strain evidence="2">cv. VC1973A</strain>
    </source>
</reference>
<evidence type="ECO:0000256" key="1">
    <source>
        <dbReference type="SAM" id="SignalP"/>
    </source>
</evidence>
<dbReference type="KEGG" id="vra:106759040"/>
<feature type="chain" id="PRO_5010356822" evidence="1">
    <location>
        <begin position="26"/>
        <end position="127"/>
    </location>
</feature>
<dbReference type="Gramene" id="Vradi04g09380.1">
    <property type="protein sequence ID" value="Vradi04g09380.1"/>
    <property type="gene ID" value="Vradi04g09380"/>
</dbReference>
<gene>
    <name evidence="3" type="primary">LOC106759040</name>
</gene>
<evidence type="ECO:0000313" key="3">
    <source>
        <dbReference type="RefSeq" id="XP_014497538.1"/>
    </source>
</evidence>